<dbReference type="GeneID" id="98063539"/>
<dbReference type="EMBL" id="CP020991">
    <property type="protein sequence ID" value="AUO20309.1"/>
    <property type="molecule type" value="Genomic_DNA"/>
</dbReference>
<name>A0A2K9P5Q6_9FIRM</name>
<evidence type="ECO:0000259" key="3">
    <source>
        <dbReference type="PROSITE" id="PS51272"/>
    </source>
</evidence>
<feature type="signal peptide" evidence="2">
    <location>
        <begin position="1"/>
        <end position="32"/>
    </location>
</feature>
<feature type="chain" id="PRO_5014901434" evidence="2">
    <location>
        <begin position="33"/>
        <end position="766"/>
    </location>
</feature>
<keyword evidence="1" id="KW-0677">Repeat</keyword>
<protein>
    <submittedName>
        <fullName evidence="4">S-layer domain-containing protein</fullName>
    </submittedName>
</protein>
<dbReference type="AlphaFoldDB" id="A0A2K9P5Q6"/>
<feature type="domain" description="SLH" evidence="3">
    <location>
        <begin position="88"/>
        <end position="151"/>
    </location>
</feature>
<dbReference type="Pfam" id="PF00395">
    <property type="entry name" value="SLH"/>
    <property type="match status" value="2"/>
</dbReference>
<dbReference type="KEGG" id="mpec:B9O19_02167"/>
<keyword evidence="2" id="KW-0732">Signal</keyword>
<feature type="domain" description="SLH" evidence="3">
    <location>
        <begin position="23"/>
        <end position="87"/>
    </location>
</feature>
<gene>
    <name evidence="4" type="ORF">B9O19_02167</name>
</gene>
<reference evidence="4 5" key="1">
    <citation type="submission" date="2017-04" db="EMBL/GenBank/DDBJ databases">
        <title>Monoglobus pectinilyticus 14 draft genome.</title>
        <authorList>
            <person name="Kim C."/>
            <person name="Rosendale D.I."/>
            <person name="Kelly W.J."/>
            <person name="Tannock G.W."/>
            <person name="Patchett M.L."/>
            <person name="Jordens J.Z."/>
        </authorList>
    </citation>
    <scope>NUCLEOTIDE SEQUENCE [LARGE SCALE GENOMIC DNA]</scope>
    <source>
        <strain evidence="4 5">14</strain>
    </source>
</reference>
<dbReference type="PROSITE" id="PS51272">
    <property type="entry name" value="SLH"/>
    <property type="match status" value="2"/>
</dbReference>
<evidence type="ECO:0000313" key="4">
    <source>
        <dbReference type="EMBL" id="AUO20309.1"/>
    </source>
</evidence>
<evidence type="ECO:0000313" key="5">
    <source>
        <dbReference type="Proteomes" id="UP000235589"/>
    </source>
</evidence>
<dbReference type="InterPro" id="IPR001119">
    <property type="entry name" value="SLH_dom"/>
</dbReference>
<evidence type="ECO:0000256" key="2">
    <source>
        <dbReference type="SAM" id="SignalP"/>
    </source>
</evidence>
<dbReference type="Proteomes" id="UP000235589">
    <property type="component" value="Chromosome"/>
</dbReference>
<keyword evidence="5" id="KW-1185">Reference proteome</keyword>
<dbReference type="RefSeq" id="WP_158648992.1">
    <property type="nucleotide sequence ID" value="NZ_CP020991.1"/>
</dbReference>
<evidence type="ECO:0000256" key="1">
    <source>
        <dbReference type="ARBA" id="ARBA00022737"/>
    </source>
</evidence>
<dbReference type="OrthoDB" id="1699243at2"/>
<sequence>MNYKSEKNFRPILSLFLAICLAASAFSITVFGSDNSQQDVLGLLSELKIMNGDPDGNFRLDDFVTRAEFTKIAVASSDYRNSVASNLAISPFYDVPYSNWSAPYVRVGVTNNLVSGYPDASFKPDDIVTFEEAVTIMLRVLGYSDSDFGVAWPSGQIGMADSLDMTDNLTDISIGSSMTRKDVSTLVYNTLRTKKKDSSSKLISIFDVAFVEDVTLISTSKEDSSIPGDEVFTDNGTYKIRSDFNYSYVGMKGDIALKDNKTVIGFFPKADSSPNEKYVVYSVLNDNIVVYKGGNMTTLDIPAGTVAYDGTTKTTYGAIKTSFEMGDVLNIKKTNGNIDYIVYKKGNMQGPYTINSENNWAETLGINSSTTIMRGGVACTISDIKTYDILYYIPELNMAFAYTTKVTGVYDKANPNKDNPTEIVVSGVTYKVEGANAFNKLSSSGNLALGETITLLLGKTNEVADVVTSTVTDSEIVGYVFETGTKTYTSEDLKDYSNYYIKVAAANGETYDYTCSQNYEDYKNSVVTVSINEGIAKISRTDSAKVSGYFRWDTKRFGDDYLASDVEILDVGTTNKNDPSLYKKIYPTRLNNVNINSNKILYCHKNSSGEIDKLILNDVTGDSYTFGVMTSAQNMSFGTSVSGSYSYIVNGSSYSFTSPSTIYSVNSGQGVRLSSASNPSIMSPLSEVKGTVTVTSAGSLTADVKCYDISADVQVYEKEYSSSTLYRLKPISDIIGSDNYTLYAYYDKLPSSGGRIRIIVAVKKTV</sequence>
<organism evidence="4 5">
    <name type="scientific">Monoglobus pectinilyticus</name>
    <dbReference type="NCBI Taxonomy" id="1981510"/>
    <lineage>
        <taxon>Bacteria</taxon>
        <taxon>Bacillati</taxon>
        <taxon>Bacillota</taxon>
        <taxon>Clostridia</taxon>
        <taxon>Monoglobales</taxon>
        <taxon>Monoglobaceae</taxon>
        <taxon>Monoglobus</taxon>
    </lineage>
</organism>
<proteinExistence type="predicted"/>
<accession>A0A2K9P5Q6</accession>